<dbReference type="Gene3D" id="4.10.830.10">
    <property type="entry name" value="30s Ribosomal Protein S14, Chain N"/>
    <property type="match status" value="1"/>
</dbReference>
<dbReference type="GO" id="GO:0015935">
    <property type="term" value="C:small ribosomal subunit"/>
    <property type="evidence" value="ECO:0007669"/>
    <property type="project" value="TreeGrafter"/>
</dbReference>
<sequence length="56" mass="6340">MKLSKLPKNSSKIRIRNRCAITGRPHGVYRKLKISRIALREMASSGKIPGMTKSSW</sequence>
<proteinExistence type="predicted"/>
<name>A0A381XE52_9ZZZZ</name>
<dbReference type="NCBIfam" id="NF006477">
    <property type="entry name" value="PRK08881.1"/>
    <property type="match status" value="1"/>
</dbReference>
<evidence type="ECO:0000313" key="5">
    <source>
        <dbReference type="EMBL" id="SVA62802.1"/>
    </source>
</evidence>
<dbReference type="GO" id="GO:0003735">
    <property type="term" value="F:structural constituent of ribosome"/>
    <property type="evidence" value="ECO:0007669"/>
    <property type="project" value="InterPro"/>
</dbReference>
<keyword evidence="4" id="KW-0687">Ribonucleoprotein</keyword>
<dbReference type="InterPro" id="IPR001209">
    <property type="entry name" value="Ribosomal_uS14"/>
</dbReference>
<dbReference type="PANTHER" id="PTHR19836">
    <property type="entry name" value="30S RIBOSOMAL PROTEIN S14"/>
    <property type="match status" value="1"/>
</dbReference>
<dbReference type="PROSITE" id="PS00527">
    <property type="entry name" value="RIBOSOMAL_S14"/>
    <property type="match status" value="1"/>
</dbReference>
<gene>
    <name evidence="5" type="ORF">METZ01_LOCUS115656</name>
</gene>
<dbReference type="GO" id="GO:0006412">
    <property type="term" value="P:translation"/>
    <property type="evidence" value="ECO:0007669"/>
    <property type="project" value="InterPro"/>
</dbReference>
<dbReference type="EMBL" id="UINC01014783">
    <property type="protein sequence ID" value="SVA62802.1"/>
    <property type="molecule type" value="Genomic_DNA"/>
</dbReference>
<evidence type="ECO:0000256" key="1">
    <source>
        <dbReference type="ARBA" id="ARBA00004173"/>
    </source>
</evidence>
<dbReference type="Pfam" id="PF00253">
    <property type="entry name" value="Ribosomal_S14"/>
    <property type="match status" value="1"/>
</dbReference>
<dbReference type="SUPFAM" id="SSF57716">
    <property type="entry name" value="Glucocorticoid receptor-like (DNA-binding domain)"/>
    <property type="match status" value="1"/>
</dbReference>
<evidence type="ECO:0000256" key="4">
    <source>
        <dbReference type="ARBA" id="ARBA00023274"/>
    </source>
</evidence>
<comment type="subcellular location">
    <subcellularLocation>
        <location evidence="1">Mitochondrion</location>
    </subcellularLocation>
</comment>
<dbReference type="InterPro" id="IPR018271">
    <property type="entry name" value="Ribosomal_uS14_CS"/>
</dbReference>
<dbReference type="AlphaFoldDB" id="A0A381XE52"/>
<dbReference type="InterPro" id="IPR043140">
    <property type="entry name" value="Ribosomal_uS14_sf"/>
</dbReference>
<keyword evidence="2" id="KW-0689">Ribosomal protein</keyword>
<protein>
    <recommendedName>
        <fullName evidence="6">Ribosomal protein S14</fullName>
    </recommendedName>
</protein>
<keyword evidence="3" id="KW-0496">Mitochondrion</keyword>
<dbReference type="PANTHER" id="PTHR19836:SF30">
    <property type="entry name" value="RIBOSOMAL PROTEIN S14"/>
    <property type="match status" value="1"/>
</dbReference>
<dbReference type="GO" id="GO:0005739">
    <property type="term" value="C:mitochondrion"/>
    <property type="evidence" value="ECO:0007669"/>
    <property type="project" value="UniProtKB-SubCell"/>
</dbReference>
<evidence type="ECO:0000256" key="2">
    <source>
        <dbReference type="ARBA" id="ARBA00022980"/>
    </source>
</evidence>
<evidence type="ECO:0008006" key="6">
    <source>
        <dbReference type="Google" id="ProtNLM"/>
    </source>
</evidence>
<reference evidence="5" key="1">
    <citation type="submission" date="2018-05" db="EMBL/GenBank/DDBJ databases">
        <authorList>
            <person name="Lanie J.A."/>
            <person name="Ng W.-L."/>
            <person name="Kazmierczak K.M."/>
            <person name="Andrzejewski T.M."/>
            <person name="Davidsen T.M."/>
            <person name="Wayne K.J."/>
            <person name="Tettelin H."/>
            <person name="Glass J.I."/>
            <person name="Rusch D."/>
            <person name="Podicherti R."/>
            <person name="Tsui H.-C.T."/>
            <person name="Winkler M.E."/>
        </authorList>
    </citation>
    <scope>NUCLEOTIDE SEQUENCE</scope>
</reference>
<accession>A0A381XE52</accession>
<evidence type="ECO:0000256" key="3">
    <source>
        <dbReference type="ARBA" id="ARBA00023128"/>
    </source>
</evidence>
<organism evidence="5">
    <name type="scientific">marine metagenome</name>
    <dbReference type="NCBI Taxonomy" id="408172"/>
    <lineage>
        <taxon>unclassified sequences</taxon>
        <taxon>metagenomes</taxon>
        <taxon>ecological metagenomes</taxon>
    </lineage>
</organism>